<organism evidence="2 3">
    <name type="scientific">Catellatospora methionotrophica</name>
    <dbReference type="NCBI Taxonomy" id="121620"/>
    <lineage>
        <taxon>Bacteria</taxon>
        <taxon>Bacillati</taxon>
        <taxon>Actinomycetota</taxon>
        <taxon>Actinomycetes</taxon>
        <taxon>Micromonosporales</taxon>
        <taxon>Micromonosporaceae</taxon>
        <taxon>Catellatospora</taxon>
    </lineage>
</organism>
<protein>
    <submittedName>
        <fullName evidence="2">Peptide ABC transporter substrate-binding protein</fullName>
    </submittedName>
</protein>
<dbReference type="SUPFAM" id="SSF53850">
    <property type="entry name" value="Periplasmic binding protein-like II"/>
    <property type="match status" value="1"/>
</dbReference>
<dbReference type="Proteomes" id="UP000660339">
    <property type="component" value="Unassembled WGS sequence"/>
</dbReference>
<dbReference type="InterPro" id="IPR006311">
    <property type="entry name" value="TAT_signal"/>
</dbReference>
<dbReference type="PANTHER" id="PTHR30290">
    <property type="entry name" value="PERIPLASMIC BINDING COMPONENT OF ABC TRANSPORTER"/>
    <property type="match status" value="1"/>
</dbReference>
<comment type="caution">
    <text evidence="2">The sequence shown here is derived from an EMBL/GenBank/DDBJ whole genome shotgun (WGS) entry which is preliminary data.</text>
</comment>
<evidence type="ECO:0000313" key="3">
    <source>
        <dbReference type="Proteomes" id="UP000660339"/>
    </source>
</evidence>
<proteinExistence type="predicted"/>
<dbReference type="Gene3D" id="3.10.105.10">
    <property type="entry name" value="Dipeptide-binding Protein, Domain 3"/>
    <property type="match status" value="1"/>
</dbReference>
<name>A0A8J3PEC0_9ACTN</name>
<reference evidence="2" key="1">
    <citation type="submission" date="2021-01" db="EMBL/GenBank/DDBJ databases">
        <title>Whole genome shotgun sequence of Catellatospora methionotrophica NBRC 14553.</title>
        <authorList>
            <person name="Komaki H."/>
            <person name="Tamura T."/>
        </authorList>
    </citation>
    <scope>NUCLEOTIDE SEQUENCE</scope>
    <source>
        <strain evidence="2">NBRC 14553</strain>
    </source>
</reference>
<dbReference type="AlphaFoldDB" id="A0A8J3PEC0"/>
<evidence type="ECO:0000313" key="2">
    <source>
        <dbReference type="EMBL" id="GIG11996.1"/>
    </source>
</evidence>
<keyword evidence="3" id="KW-1185">Reference proteome</keyword>
<dbReference type="GO" id="GO:0015833">
    <property type="term" value="P:peptide transport"/>
    <property type="evidence" value="ECO:0007669"/>
    <property type="project" value="TreeGrafter"/>
</dbReference>
<dbReference type="RefSeq" id="WP_166380435.1">
    <property type="nucleotide sequence ID" value="NZ_BAAATT010000011.1"/>
</dbReference>
<dbReference type="InterPro" id="IPR000914">
    <property type="entry name" value="SBP_5_dom"/>
</dbReference>
<feature type="domain" description="Solute-binding protein family 5" evidence="1">
    <location>
        <begin position="124"/>
        <end position="522"/>
    </location>
</feature>
<dbReference type="Pfam" id="PF00496">
    <property type="entry name" value="SBP_bac_5"/>
    <property type="match status" value="1"/>
</dbReference>
<dbReference type="GO" id="GO:1904680">
    <property type="term" value="F:peptide transmembrane transporter activity"/>
    <property type="evidence" value="ECO:0007669"/>
    <property type="project" value="TreeGrafter"/>
</dbReference>
<evidence type="ECO:0000259" key="1">
    <source>
        <dbReference type="Pfam" id="PF00496"/>
    </source>
</evidence>
<gene>
    <name evidence="2" type="ORF">Cme02nite_03280</name>
</gene>
<dbReference type="PROSITE" id="PS51257">
    <property type="entry name" value="PROKAR_LIPOPROTEIN"/>
    <property type="match status" value="1"/>
</dbReference>
<dbReference type="EMBL" id="BONJ01000001">
    <property type="protein sequence ID" value="GIG11996.1"/>
    <property type="molecule type" value="Genomic_DNA"/>
</dbReference>
<dbReference type="CDD" id="cd08500">
    <property type="entry name" value="PBP2_NikA_DppA_OppA_like_4"/>
    <property type="match status" value="1"/>
</dbReference>
<accession>A0A8J3PEC0</accession>
<dbReference type="Gene3D" id="3.40.190.10">
    <property type="entry name" value="Periplasmic binding protein-like II"/>
    <property type="match status" value="1"/>
</dbReference>
<dbReference type="PROSITE" id="PS51318">
    <property type="entry name" value="TAT"/>
    <property type="match status" value="1"/>
</dbReference>
<sequence length="642" mass="69564">MSRHNVGRRSFLIAGGVTALGTLGLVSACDSADDPANTADLGQKEAPALAEEVKAGRLPKLEERLPANPLVVQTVDRPGKYGGTWRTVAVGVEDASSWMLQTIYYDNVLAWDAAFPNNGGIADVKANLAESFTSNADGTEYVFKLRPGIKWSDGKPFTADDVVFAVNEIAVHPEVSPAPNSRFVGLDGKPGKAEKVDQYTVKITFTGPNGLFLQGMCSAGGWVLAAPMHYLQQFHGDHMSAKPADWVTAFKTKNDPFGNAERPTLTAWKVTTPIGGGSQVVVERNPYYWKVDQNRRQLPYLDKVVYSIVTDAEVGLAQVSNGQVELTSRAVNSTRNKPVLANARAKGGFDFFEVKTGQMNANTIMFNLTHADPVKRQIFGNRDFRVGLSLAINRKEIIDGVYAGQGEPWQAAPRPDSPFYDQKMAKQYTEYDVAGANAALDKAGFALKDGARVGPDGKPIEFVVLVSTSNPTIVQAMGFITRFWQAVGVKATVQSVDETLFFERVTAGQHDVAVSTGDGGDNPILYPYRYIPTAPRVSLFGPAWGTWYLSNGAQGEQPPAAVAKWIEDYKKIRGTTDATTATNLMKGILAGVRDEFQVIGTVLPIHGYGVVKNNFHNVPKSIPGDLTFPNVGAAHPEQFFVD</sequence>
<dbReference type="InterPro" id="IPR039424">
    <property type="entry name" value="SBP_5"/>
</dbReference>
<dbReference type="PANTHER" id="PTHR30290:SF62">
    <property type="entry name" value="OLIGOPEPTIDE ABC TRANSPORTER, PERIPLASMIC OLIGOPEPTIDE-BINDING PROTEIN"/>
    <property type="match status" value="1"/>
</dbReference>